<feature type="domain" description="PhnB-like" evidence="1">
    <location>
        <begin position="146"/>
        <end position="265"/>
    </location>
</feature>
<dbReference type="EMBL" id="JAINZW010000002">
    <property type="protein sequence ID" value="MBZ4038880.1"/>
    <property type="molecule type" value="Genomic_DNA"/>
</dbReference>
<organism evidence="2 3">
    <name type="scientific">Novilysobacter selenitireducens</name>
    <dbReference type="NCBI Taxonomy" id="2872639"/>
    <lineage>
        <taxon>Bacteria</taxon>
        <taxon>Pseudomonadati</taxon>
        <taxon>Pseudomonadota</taxon>
        <taxon>Gammaproteobacteria</taxon>
        <taxon>Lysobacterales</taxon>
        <taxon>Lysobacteraceae</taxon>
        <taxon>Novilysobacter</taxon>
    </lineage>
</organism>
<reference evidence="2 3" key="1">
    <citation type="submission" date="2021-09" db="EMBL/GenBank/DDBJ databases">
        <title>Lysobacter sp. 13A isolated from the river sediment.</title>
        <authorList>
            <person name="Liu H."/>
            <person name="Li S."/>
            <person name="Mao S."/>
        </authorList>
    </citation>
    <scope>NUCLEOTIDE SEQUENCE [LARGE SCALE GENOMIC DNA]</scope>
    <source>
        <strain evidence="2 3">13A</strain>
    </source>
</reference>
<dbReference type="Proteomes" id="UP001430954">
    <property type="component" value="Unassembled WGS sequence"/>
</dbReference>
<evidence type="ECO:0000313" key="3">
    <source>
        <dbReference type="Proteomes" id="UP001430954"/>
    </source>
</evidence>
<comment type="caution">
    <text evidence="2">The sequence shown here is derived from an EMBL/GenBank/DDBJ whole genome shotgun (WGS) entry which is preliminary data.</text>
</comment>
<keyword evidence="3" id="KW-1185">Reference proteome</keyword>
<name>A0ABS7T4U1_9GAMM</name>
<feature type="domain" description="PhnB-like" evidence="1">
    <location>
        <begin position="7"/>
        <end position="134"/>
    </location>
</feature>
<dbReference type="RefSeq" id="WP_223675080.1">
    <property type="nucleotide sequence ID" value="NZ_JAINZW010000002.1"/>
</dbReference>
<protein>
    <submittedName>
        <fullName evidence="2">VOC family protein</fullName>
    </submittedName>
</protein>
<accession>A0ABS7T4U1</accession>
<dbReference type="Gene3D" id="3.10.180.10">
    <property type="entry name" value="2,3-Dihydroxybiphenyl 1,2-Dioxygenase, domain 1"/>
    <property type="match status" value="1"/>
</dbReference>
<dbReference type="CDD" id="cd06588">
    <property type="entry name" value="PhnB_like"/>
    <property type="match status" value="2"/>
</dbReference>
<gene>
    <name evidence="2" type="ORF">K6753_04985</name>
</gene>
<dbReference type="PANTHER" id="PTHR33990">
    <property type="entry name" value="PROTEIN YJDN-RELATED"/>
    <property type="match status" value="1"/>
</dbReference>
<dbReference type="Gene3D" id="3.30.720.100">
    <property type="match status" value="1"/>
</dbReference>
<dbReference type="SUPFAM" id="SSF54593">
    <property type="entry name" value="Glyoxalase/Bleomycin resistance protein/Dihydroxybiphenyl dioxygenase"/>
    <property type="match status" value="2"/>
</dbReference>
<evidence type="ECO:0000313" key="2">
    <source>
        <dbReference type="EMBL" id="MBZ4038880.1"/>
    </source>
</evidence>
<proteinExistence type="predicted"/>
<evidence type="ECO:0000259" key="1">
    <source>
        <dbReference type="Pfam" id="PF06983"/>
    </source>
</evidence>
<sequence length="306" mass="33725">MSLVKPITPHLWFDTQAREAAAFYCGLFPDSGIDSVVTLKSDHTPTGDCDVVAFTLHGQPFMAISAGPLFKFNPSVSFFVNFDPSREPGAAARLDRTWAALIEGGQALMPLDAYPFSKRYGWVQDRYGLSWQLILSDPDGDPRPPIVPSLLFTGEVCGKAEEAGAFYRSVFDGSQAGQLVRYPEGSSPDKPGSVMFSDFRLGDTWFAAMDSAHPHGFGFNEAISFVVTCRDQDEIDRYWAQLSSVPEAEQCGWCKDRFGVSWQVTPAVLDELMTRGDRATVDRVTRAFLEMHKLDVAAIEKAGRGT</sequence>
<dbReference type="InterPro" id="IPR029068">
    <property type="entry name" value="Glyas_Bleomycin-R_OHBP_Dase"/>
</dbReference>
<dbReference type="Pfam" id="PF06983">
    <property type="entry name" value="3-dmu-9_3-mt"/>
    <property type="match status" value="2"/>
</dbReference>
<dbReference type="Gene3D" id="3.30.720.110">
    <property type="match status" value="1"/>
</dbReference>
<dbReference type="InterPro" id="IPR028973">
    <property type="entry name" value="PhnB-like"/>
</dbReference>